<evidence type="ECO:0000313" key="2">
    <source>
        <dbReference type="EMBL" id="KAJ1113281.1"/>
    </source>
</evidence>
<name>A0AAV7NBF3_PLEWA</name>
<organism evidence="2 3">
    <name type="scientific">Pleurodeles waltl</name>
    <name type="common">Iberian ribbed newt</name>
    <dbReference type="NCBI Taxonomy" id="8319"/>
    <lineage>
        <taxon>Eukaryota</taxon>
        <taxon>Metazoa</taxon>
        <taxon>Chordata</taxon>
        <taxon>Craniata</taxon>
        <taxon>Vertebrata</taxon>
        <taxon>Euteleostomi</taxon>
        <taxon>Amphibia</taxon>
        <taxon>Batrachia</taxon>
        <taxon>Caudata</taxon>
        <taxon>Salamandroidea</taxon>
        <taxon>Salamandridae</taxon>
        <taxon>Pleurodelinae</taxon>
        <taxon>Pleurodeles</taxon>
    </lineage>
</organism>
<protein>
    <submittedName>
        <fullName evidence="2">Uncharacterized protein</fullName>
    </submittedName>
</protein>
<proteinExistence type="predicted"/>
<evidence type="ECO:0000313" key="3">
    <source>
        <dbReference type="Proteomes" id="UP001066276"/>
    </source>
</evidence>
<dbReference type="AlphaFoldDB" id="A0AAV7NBF3"/>
<dbReference type="Proteomes" id="UP001066276">
    <property type="component" value="Chromosome 8"/>
</dbReference>
<accession>A0AAV7NBF3</accession>
<feature type="region of interest" description="Disordered" evidence="1">
    <location>
        <begin position="1"/>
        <end position="117"/>
    </location>
</feature>
<feature type="compositionally biased region" description="Basic and acidic residues" evidence="1">
    <location>
        <begin position="63"/>
        <end position="92"/>
    </location>
</feature>
<dbReference type="EMBL" id="JANPWB010000012">
    <property type="protein sequence ID" value="KAJ1113281.1"/>
    <property type="molecule type" value="Genomic_DNA"/>
</dbReference>
<evidence type="ECO:0000256" key="1">
    <source>
        <dbReference type="SAM" id="MobiDB-lite"/>
    </source>
</evidence>
<sequence length="117" mass="13171">MTEGPGRGKTEPRGREKLAFVKREARNREAEESGTDEEKKHPERRNNQLSLMTVTEGPGRGTTEPRGREKPAFVKREARNREADESGTDGEKKHPRTKQEDEEEAGSETNIAAAWQA</sequence>
<keyword evidence="3" id="KW-1185">Reference proteome</keyword>
<reference evidence="2" key="1">
    <citation type="journal article" date="2022" name="bioRxiv">
        <title>Sequencing and chromosome-scale assembly of the giantPleurodeles waltlgenome.</title>
        <authorList>
            <person name="Brown T."/>
            <person name="Elewa A."/>
            <person name="Iarovenko S."/>
            <person name="Subramanian E."/>
            <person name="Araus A.J."/>
            <person name="Petzold A."/>
            <person name="Susuki M."/>
            <person name="Suzuki K.-i.T."/>
            <person name="Hayashi T."/>
            <person name="Toyoda A."/>
            <person name="Oliveira C."/>
            <person name="Osipova E."/>
            <person name="Leigh N.D."/>
            <person name="Simon A."/>
            <person name="Yun M.H."/>
        </authorList>
    </citation>
    <scope>NUCLEOTIDE SEQUENCE</scope>
    <source>
        <strain evidence="2">20211129_DDA</strain>
        <tissue evidence="2">Liver</tissue>
    </source>
</reference>
<gene>
    <name evidence="2" type="ORF">NDU88_001535</name>
</gene>
<comment type="caution">
    <text evidence="2">The sequence shown here is derived from an EMBL/GenBank/DDBJ whole genome shotgun (WGS) entry which is preliminary data.</text>
</comment>
<feature type="compositionally biased region" description="Basic and acidic residues" evidence="1">
    <location>
        <begin position="1"/>
        <end position="46"/>
    </location>
</feature>